<evidence type="ECO:0000256" key="1">
    <source>
        <dbReference type="ARBA" id="ARBA00004651"/>
    </source>
</evidence>
<dbReference type="STRING" id="556325.BHE16_06475"/>
<feature type="domain" description="Major facilitator superfamily (MFS) profile" evidence="9">
    <location>
        <begin position="21"/>
        <end position="483"/>
    </location>
</feature>
<dbReference type="EMBL" id="CP018135">
    <property type="protein sequence ID" value="APF40716.1"/>
    <property type="molecule type" value="Genomic_DNA"/>
</dbReference>
<evidence type="ECO:0000256" key="5">
    <source>
        <dbReference type="ARBA" id="ARBA00022692"/>
    </source>
</evidence>
<feature type="transmembrane region" description="Helical" evidence="8">
    <location>
        <begin position="59"/>
        <end position="79"/>
    </location>
</feature>
<keyword evidence="11" id="KW-1185">Reference proteome</keyword>
<comment type="subcellular location">
    <subcellularLocation>
        <location evidence="1">Cell membrane</location>
        <topology evidence="1">Multi-pass membrane protein</topology>
    </subcellularLocation>
</comment>
<dbReference type="InterPro" id="IPR011701">
    <property type="entry name" value="MFS"/>
</dbReference>
<dbReference type="PRINTS" id="PR01036">
    <property type="entry name" value="TCRTETB"/>
</dbReference>
<dbReference type="Gene3D" id="1.20.1720.10">
    <property type="entry name" value="Multidrug resistance protein D"/>
    <property type="match status" value="1"/>
</dbReference>
<feature type="transmembrane region" description="Helical" evidence="8">
    <location>
        <begin position="175"/>
        <end position="193"/>
    </location>
</feature>
<evidence type="ECO:0000259" key="9">
    <source>
        <dbReference type="PROSITE" id="PS50850"/>
    </source>
</evidence>
<dbReference type="RefSeq" id="WP_071894193.1">
    <property type="nucleotide sequence ID" value="NZ_CP018135.1"/>
</dbReference>
<evidence type="ECO:0000313" key="10">
    <source>
        <dbReference type="EMBL" id="APF40716.1"/>
    </source>
</evidence>
<name>A0A1L2ZNK0_9MICC</name>
<dbReference type="Proteomes" id="UP000183530">
    <property type="component" value="Chromosome"/>
</dbReference>
<keyword evidence="4" id="KW-1003">Cell membrane</keyword>
<feature type="transmembrane region" description="Helical" evidence="8">
    <location>
        <begin position="459"/>
        <end position="478"/>
    </location>
</feature>
<comment type="similarity">
    <text evidence="2">Belongs to the major facilitator superfamily. EmrB family.</text>
</comment>
<keyword evidence="7 8" id="KW-0472">Membrane</keyword>
<protein>
    <submittedName>
        <fullName evidence="10">MFS transporter</fullName>
    </submittedName>
</protein>
<dbReference type="AlphaFoldDB" id="A0A1L2ZNK0"/>
<evidence type="ECO:0000256" key="2">
    <source>
        <dbReference type="ARBA" id="ARBA00008537"/>
    </source>
</evidence>
<dbReference type="PROSITE" id="PS50850">
    <property type="entry name" value="MFS"/>
    <property type="match status" value="1"/>
</dbReference>
<dbReference type="CDD" id="cd17503">
    <property type="entry name" value="MFS_LmrB_MDR_like"/>
    <property type="match status" value="1"/>
</dbReference>
<dbReference type="GO" id="GO:0005886">
    <property type="term" value="C:plasma membrane"/>
    <property type="evidence" value="ECO:0007669"/>
    <property type="project" value="UniProtKB-SubCell"/>
</dbReference>
<evidence type="ECO:0000256" key="6">
    <source>
        <dbReference type="ARBA" id="ARBA00022989"/>
    </source>
</evidence>
<keyword evidence="5 8" id="KW-0812">Transmembrane</keyword>
<feature type="transmembrane region" description="Helical" evidence="8">
    <location>
        <begin position="119"/>
        <end position="137"/>
    </location>
</feature>
<dbReference type="InterPro" id="IPR036259">
    <property type="entry name" value="MFS_trans_sf"/>
</dbReference>
<dbReference type="OrthoDB" id="9812221at2"/>
<feature type="transmembrane region" description="Helical" evidence="8">
    <location>
        <begin position="20"/>
        <end position="39"/>
    </location>
</feature>
<dbReference type="GO" id="GO:0022857">
    <property type="term" value="F:transmembrane transporter activity"/>
    <property type="evidence" value="ECO:0007669"/>
    <property type="project" value="InterPro"/>
</dbReference>
<evidence type="ECO:0000256" key="4">
    <source>
        <dbReference type="ARBA" id="ARBA00022475"/>
    </source>
</evidence>
<dbReference type="KEGG" id="nae:BHE16_06475"/>
<feature type="transmembrane region" description="Helical" evidence="8">
    <location>
        <begin position="351"/>
        <end position="369"/>
    </location>
</feature>
<feature type="transmembrane region" description="Helical" evidence="8">
    <location>
        <begin position="149"/>
        <end position="169"/>
    </location>
</feature>
<dbReference type="PANTHER" id="PTHR42718:SF9">
    <property type="entry name" value="MAJOR FACILITATOR SUPERFAMILY MULTIDRUG TRANSPORTER MFSC"/>
    <property type="match status" value="1"/>
</dbReference>
<proteinExistence type="inferred from homology"/>
<feature type="transmembrane region" description="Helical" evidence="8">
    <location>
        <begin position="245"/>
        <end position="265"/>
    </location>
</feature>
<keyword evidence="6 8" id="KW-1133">Transmembrane helix</keyword>
<accession>A0A1L2ZNK0</accession>
<evidence type="ECO:0000256" key="8">
    <source>
        <dbReference type="SAM" id="Phobius"/>
    </source>
</evidence>
<feature type="transmembrane region" description="Helical" evidence="8">
    <location>
        <begin position="375"/>
        <end position="401"/>
    </location>
</feature>
<feature type="transmembrane region" description="Helical" evidence="8">
    <location>
        <begin position="285"/>
        <end position="310"/>
    </location>
</feature>
<dbReference type="Gene3D" id="1.20.1250.20">
    <property type="entry name" value="MFS general substrate transporter like domains"/>
    <property type="match status" value="1"/>
</dbReference>
<dbReference type="PANTHER" id="PTHR42718">
    <property type="entry name" value="MAJOR FACILITATOR SUPERFAMILY MULTIDRUG TRANSPORTER MFSC"/>
    <property type="match status" value="1"/>
</dbReference>
<feature type="transmembrane region" description="Helical" evidence="8">
    <location>
        <begin position="422"/>
        <end position="447"/>
    </location>
</feature>
<reference evidence="10 11" key="1">
    <citation type="submission" date="2016-11" db="EMBL/GenBank/DDBJ databases">
        <title>Genome sequencing of Zhihengliuella aestuarii B18 antagonistic to Plasmodiophora brassicae.</title>
        <authorList>
            <person name="Luo Y."/>
        </authorList>
    </citation>
    <scope>NUCLEOTIDE SEQUENCE [LARGE SCALE GENOMIC DNA]</scope>
    <source>
        <strain evidence="10 11">B18</strain>
    </source>
</reference>
<organism evidence="10 11">
    <name type="scientific">Neomicrococcus aestuarii</name>
    <dbReference type="NCBI Taxonomy" id="556325"/>
    <lineage>
        <taxon>Bacteria</taxon>
        <taxon>Bacillati</taxon>
        <taxon>Actinomycetota</taxon>
        <taxon>Actinomycetes</taxon>
        <taxon>Micrococcales</taxon>
        <taxon>Micrococcaceae</taxon>
        <taxon>Neomicrococcus</taxon>
    </lineage>
</organism>
<dbReference type="InterPro" id="IPR020846">
    <property type="entry name" value="MFS_dom"/>
</dbReference>
<feature type="transmembrane region" description="Helical" evidence="8">
    <location>
        <begin position="322"/>
        <end position="339"/>
    </location>
</feature>
<sequence length="490" mass="51998">MKSSSNIAPDIERLTPTAVMTISVLIVSAFVMILNETIMNVALPTLMEQFSVSADRAQWLATAFMLTLAVVIPTTGYLLRRFSIRQVYTAAMILFIIGTGMAAASTFFDMLLVSRVIQASGTAVMMPLMMTTILDLVPVSRRGQIMGNVSIVISVAPAIGPTLSGLILQSLSWRFMFLIVLPIAIVALILGFSRVPNDGGGQASHLSVPSILLSVPGFGGLVYGLSNLGGGHDVAASGGASQSTIAWIAIAISVVCLTAFVLLQLRLQRDNKALLDMRPFTFRDFTLSLISMVLAMVALFGIIILAPLYLQQVRGLSTLQTGLMLLPGGILMGVMAPFVGRWYDKIGARSLVVPGAILLSVILWQFTRFDASTPIWLILVLMFTMNLSFALLFTPLFTTALNPLPHSLHSHGSALLSALQQLGGAAGTALLIGLMVSGTATAMAAGADPITAEVEGLQHGYLAAAIVSLLIVVLSFFMPGKKKPEELPAP</sequence>
<dbReference type="Pfam" id="PF07690">
    <property type="entry name" value="MFS_1"/>
    <property type="match status" value="1"/>
</dbReference>
<evidence type="ECO:0000313" key="11">
    <source>
        <dbReference type="Proteomes" id="UP000183530"/>
    </source>
</evidence>
<keyword evidence="3" id="KW-0813">Transport</keyword>
<feature type="transmembrane region" description="Helical" evidence="8">
    <location>
        <begin position="205"/>
        <end position="225"/>
    </location>
</feature>
<dbReference type="InterPro" id="IPR004638">
    <property type="entry name" value="EmrB-like"/>
</dbReference>
<gene>
    <name evidence="10" type="ORF">BHE16_06475</name>
</gene>
<feature type="transmembrane region" description="Helical" evidence="8">
    <location>
        <begin position="91"/>
        <end position="113"/>
    </location>
</feature>
<evidence type="ECO:0000256" key="3">
    <source>
        <dbReference type="ARBA" id="ARBA00022448"/>
    </source>
</evidence>
<evidence type="ECO:0000256" key="7">
    <source>
        <dbReference type="ARBA" id="ARBA00023136"/>
    </source>
</evidence>
<dbReference type="NCBIfam" id="TIGR00711">
    <property type="entry name" value="efflux_EmrB"/>
    <property type="match status" value="1"/>
</dbReference>
<dbReference type="SUPFAM" id="SSF103473">
    <property type="entry name" value="MFS general substrate transporter"/>
    <property type="match status" value="1"/>
</dbReference>